<gene>
    <name evidence="1" type="ORF">CPAR01_14728</name>
</gene>
<name>A0ABQ9S294_9PEZI</name>
<evidence type="ECO:0008006" key="3">
    <source>
        <dbReference type="Google" id="ProtNLM"/>
    </source>
</evidence>
<dbReference type="EMBL" id="MOPA01000016">
    <property type="protein sequence ID" value="KAK1521811.1"/>
    <property type="molecule type" value="Genomic_DNA"/>
</dbReference>
<reference evidence="1 2" key="1">
    <citation type="submission" date="2016-10" db="EMBL/GenBank/DDBJ databases">
        <title>The genome sequence of Colletotrichum fioriniae PJ7.</title>
        <authorList>
            <person name="Baroncelli R."/>
        </authorList>
    </citation>
    <scope>NUCLEOTIDE SEQUENCE [LARGE SCALE GENOMIC DNA]</scope>
    <source>
        <strain evidence="1 2">IMI 384185</strain>
    </source>
</reference>
<evidence type="ECO:0000313" key="1">
    <source>
        <dbReference type="EMBL" id="KAK1521811.1"/>
    </source>
</evidence>
<organism evidence="1 2">
    <name type="scientific">Colletotrichum paranaense</name>
    <dbReference type="NCBI Taxonomy" id="1914294"/>
    <lineage>
        <taxon>Eukaryota</taxon>
        <taxon>Fungi</taxon>
        <taxon>Dikarya</taxon>
        <taxon>Ascomycota</taxon>
        <taxon>Pezizomycotina</taxon>
        <taxon>Sordariomycetes</taxon>
        <taxon>Hypocreomycetidae</taxon>
        <taxon>Glomerellales</taxon>
        <taxon>Glomerellaceae</taxon>
        <taxon>Colletotrichum</taxon>
        <taxon>Colletotrichum acutatum species complex</taxon>
    </lineage>
</organism>
<accession>A0ABQ9S294</accession>
<evidence type="ECO:0000313" key="2">
    <source>
        <dbReference type="Proteomes" id="UP001241169"/>
    </source>
</evidence>
<dbReference type="GeneID" id="85382877"/>
<sequence>MNQRKRRQVLLLRACACLCLEVCVCRSALFFFFPSLSFFSEGGTPAAAVSLCRFLQPLLLGLDGCRRYCWPWPKPSRLDVSPVRRKFETLSFSLFALCDVSFGGAQRCARWQARIRERADRDSGTGDWRILCWSVGRSVRRSRGWSEKTR</sequence>
<dbReference type="RefSeq" id="XP_060342441.1">
    <property type="nucleotide sequence ID" value="XM_060498978.1"/>
</dbReference>
<comment type="caution">
    <text evidence="1">The sequence shown here is derived from an EMBL/GenBank/DDBJ whole genome shotgun (WGS) entry which is preliminary data.</text>
</comment>
<proteinExistence type="predicted"/>
<keyword evidence="2" id="KW-1185">Reference proteome</keyword>
<protein>
    <recommendedName>
        <fullName evidence="3">Secreted protein</fullName>
    </recommendedName>
</protein>
<dbReference type="Proteomes" id="UP001241169">
    <property type="component" value="Unassembled WGS sequence"/>
</dbReference>